<comment type="similarity">
    <text evidence="2 9">Belongs to the glycosyl hydrolase 31 family.</text>
</comment>
<dbReference type="GO" id="GO:0005975">
    <property type="term" value="P:carbohydrate metabolic process"/>
    <property type="evidence" value="ECO:0007669"/>
    <property type="project" value="InterPro"/>
</dbReference>
<evidence type="ECO:0000256" key="5">
    <source>
        <dbReference type="ARBA" id="ARBA00023157"/>
    </source>
</evidence>
<dbReference type="InterPro" id="IPR000322">
    <property type="entry name" value="Glyco_hydro_31_TIM"/>
</dbReference>
<comment type="caution">
    <text evidence="12">The sequence shown here is derived from an EMBL/GenBank/DDBJ whole genome shotgun (WGS) entry which is preliminary data.</text>
</comment>
<evidence type="ECO:0000256" key="4">
    <source>
        <dbReference type="ARBA" id="ARBA00023136"/>
    </source>
</evidence>
<evidence type="ECO:0000259" key="11">
    <source>
        <dbReference type="PROSITE" id="PS51448"/>
    </source>
</evidence>
<comment type="subcellular location">
    <subcellularLocation>
        <location evidence="1">Membrane</location>
    </subcellularLocation>
</comment>
<dbReference type="InterPro" id="IPR030459">
    <property type="entry name" value="Glyco_hydro_31_CS"/>
</dbReference>
<keyword evidence="5" id="KW-1015">Disulfide bond</keyword>
<keyword evidence="7 9" id="KW-0326">Glycosidase</keyword>
<gene>
    <name evidence="12" type="ORF">GHT06_018018</name>
</gene>
<accession>A0AAD5L4E7</accession>
<dbReference type="Pfam" id="PF13802">
    <property type="entry name" value="Gal_mutarotas_2"/>
    <property type="match status" value="1"/>
</dbReference>
<dbReference type="PANTHER" id="PTHR22762:SF131">
    <property type="entry name" value="GLYCOSIDE HYDROLASE FAMILY 31 N-TERMINAL DOMAIN-CONTAINING PROTEIN"/>
    <property type="match status" value="1"/>
</dbReference>
<feature type="transmembrane region" description="Helical" evidence="10">
    <location>
        <begin position="63"/>
        <end position="89"/>
    </location>
</feature>
<dbReference type="Gene3D" id="4.10.110.10">
    <property type="entry name" value="Spasmolytic Protein, domain 1"/>
    <property type="match status" value="1"/>
</dbReference>
<evidence type="ECO:0000313" key="13">
    <source>
        <dbReference type="Proteomes" id="UP000820818"/>
    </source>
</evidence>
<evidence type="ECO:0000256" key="3">
    <source>
        <dbReference type="ARBA" id="ARBA00022801"/>
    </source>
</evidence>
<dbReference type="Gene3D" id="2.60.40.1760">
    <property type="entry name" value="glycosyl hydrolase (family 31)"/>
    <property type="match status" value="1"/>
</dbReference>
<dbReference type="InterPro" id="IPR011013">
    <property type="entry name" value="Gal_mutarotase_sf_dom"/>
</dbReference>
<dbReference type="EMBL" id="WJBH02000007">
    <property type="protein sequence ID" value="KAI9555503.1"/>
    <property type="molecule type" value="Genomic_DNA"/>
</dbReference>
<feature type="transmembrane region" description="Helical" evidence="10">
    <location>
        <begin position="273"/>
        <end position="290"/>
    </location>
</feature>
<dbReference type="CDD" id="cd00111">
    <property type="entry name" value="Trefoil"/>
    <property type="match status" value="1"/>
</dbReference>
<dbReference type="InterPro" id="IPR000519">
    <property type="entry name" value="P_trefoil_dom"/>
</dbReference>
<dbReference type="FunFam" id="2.60.40.1180:FF:000001">
    <property type="entry name" value="Maltase-glucoamylase, intestinal"/>
    <property type="match status" value="1"/>
</dbReference>
<proteinExistence type="inferred from homology"/>
<keyword evidence="10" id="KW-1133">Transmembrane helix</keyword>
<dbReference type="InterPro" id="IPR044913">
    <property type="entry name" value="P_trefoil_dom_sf"/>
</dbReference>
<dbReference type="PROSITE" id="PS00707">
    <property type="entry name" value="GLYCOSYL_HYDROL_F31_2"/>
    <property type="match status" value="1"/>
</dbReference>
<dbReference type="InterPro" id="IPR048395">
    <property type="entry name" value="Glyco_hydro_31_C"/>
</dbReference>
<evidence type="ECO:0000256" key="8">
    <source>
        <dbReference type="PROSITE-ProRule" id="PRU00779"/>
    </source>
</evidence>
<name>A0AAD5L4E7_9CRUS</name>
<dbReference type="InterPro" id="IPR013780">
    <property type="entry name" value="Glyco_hydro_b"/>
</dbReference>
<evidence type="ECO:0000256" key="10">
    <source>
        <dbReference type="SAM" id="Phobius"/>
    </source>
</evidence>
<comment type="caution">
    <text evidence="8">Lacks conserved residue(s) required for the propagation of feature annotation.</text>
</comment>
<dbReference type="CDD" id="cd14752">
    <property type="entry name" value="GH31_N"/>
    <property type="match status" value="1"/>
</dbReference>
<evidence type="ECO:0000256" key="7">
    <source>
        <dbReference type="ARBA" id="ARBA00023295"/>
    </source>
</evidence>
<evidence type="ECO:0000256" key="1">
    <source>
        <dbReference type="ARBA" id="ARBA00004370"/>
    </source>
</evidence>
<protein>
    <recommendedName>
        <fullName evidence="11">P-type domain-containing protein</fullName>
    </recommendedName>
</protein>
<dbReference type="Pfam" id="PF00088">
    <property type="entry name" value="Trefoil"/>
    <property type="match status" value="1"/>
</dbReference>
<organism evidence="12 13">
    <name type="scientific">Daphnia sinensis</name>
    <dbReference type="NCBI Taxonomy" id="1820382"/>
    <lineage>
        <taxon>Eukaryota</taxon>
        <taxon>Metazoa</taxon>
        <taxon>Ecdysozoa</taxon>
        <taxon>Arthropoda</taxon>
        <taxon>Crustacea</taxon>
        <taxon>Branchiopoda</taxon>
        <taxon>Diplostraca</taxon>
        <taxon>Cladocera</taxon>
        <taxon>Anomopoda</taxon>
        <taxon>Daphniidae</taxon>
        <taxon>Daphnia</taxon>
        <taxon>Daphnia similis group</taxon>
    </lineage>
</organism>
<evidence type="ECO:0000313" key="12">
    <source>
        <dbReference type="EMBL" id="KAI9555503.1"/>
    </source>
</evidence>
<dbReference type="CDD" id="cd06602">
    <property type="entry name" value="GH31_MGAM_SI_GAA"/>
    <property type="match status" value="1"/>
</dbReference>
<sequence length="984" mass="111641">MLDSRLDEPGNADFPSLLSFDLESDLRYFLLFQNFSNLKFSFKDEVLENNDSGDEESTSDIGFIPFVILCAIPWIFLMIVIDHYCLLFIQRDQSLWSSNENVETNYLIHFFTRTDKASSSCPYDIEDELKFDCFPQEYAEEQLCLKRGCCWSFTDKQSVPFCYYPANYALYSFVNVTHLNNSGVNGVVGYLEQVGYSGYPEDIPLLKLIATFETRSRLRVKIMDAENRRYEVNVLNSLQTDDTLRPVNDYDYKFSINSDIAGFSISRKANREVIFTTVGVGGFIYANQFLQISSFLPSGNIYGLGEHQDSLRHSTNWQRFALFNHDTVPDKGRNLYGSHPFYLVMENDGMSHGVFLKNSDPMEVILQPTPAITFRVLGGILDFYFFLGPTPSEVIQQYTEVIGRPAMPPYWGLGFHLCRYNYGSLNRTREIWERTRAAGIPFDVQWNDLDYMDTAKDFTYDRNKFSGLPDFVHEVHAVGMRYVPLIDPGISNAELVSEYPPYDQGIEMDVFVKNSAEPGAPPFVGKVWNTVSTVWPDFTHPNATEYWTNQLKAFHDEVSFDGAWIDMNEPSNFYSGTIIGCPATQWDNPPYTPAVVGNKLCFLTLCMSAGQFGGLHYDVHNLYGLTETMVTNFALKQITGKRPFIISRSTFPGQGHYGGHWSGDVLSDWPNLRRSITSILNYNMFGIPLVGADICGFNGNTTVALCQRWMELGAFYPFSRNHNTDDGIDQDPVALGPAVVEASRKALMVRYMLLPYLYTLFWHAHAHGDTVARPLFFEFPLDRQTYAIDTQFLWGGALMIAPVLSESTEVVEAYLPRSLWYDFYNFELISFGGKWTVLPAPLDTIPILLRGGFILPTQAPDITTALTRVKPFDLLVALNETKQAIGDLYCDDGEMIDAYFLSRFNLIQFVASSSVLKSAVSYWNDETSSSSVRDVTILGLNSPISVVTVNGLPHPSFIFNRINQVLFVKDLQLSLKKPFVISYQ</sequence>
<dbReference type="Proteomes" id="UP000820818">
    <property type="component" value="Linkage Group LG7"/>
</dbReference>
<keyword evidence="3 9" id="KW-0378">Hydrolase</keyword>
<dbReference type="SUPFAM" id="SSF51011">
    <property type="entry name" value="Glycosyl hydrolase domain"/>
    <property type="match status" value="1"/>
</dbReference>
<dbReference type="GO" id="GO:0004558">
    <property type="term" value="F:alpha-1,4-glucosidase activity"/>
    <property type="evidence" value="ECO:0007669"/>
    <property type="project" value="TreeGrafter"/>
</dbReference>
<dbReference type="GO" id="GO:0016020">
    <property type="term" value="C:membrane"/>
    <property type="evidence" value="ECO:0007669"/>
    <property type="project" value="UniProtKB-SubCell"/>
</dbReference>
<dbReference type="Pfam" id="PF21365">
    <property type="entry name" value="Glyco_hydro_31_3rd"/>
    <property type="match status" value="1"/>
</dbReference>
<dbReference type="SUPFAM" id="SSF74650">
    <property type="entry name" value="Galactose mutarotase-like"/>
    <property type="match status" value="1"/>
</dbReference>
<dbReference type="PANTHER" id="PTHR22762">
    <property type="entry name" value="ALPHA-GLUCOSIDASE"/>
    <property type="match status" value="1"/>
</dbReference>
<evidence type="ECO:0000256" key="2">
    <source>
        <dbReference type="ARBA" id="ARBA00007806"/>
    </source>
</evidence>
<dbReference type="Gene3D" id="2.60.40.1180">
    <property type="entry name" value="Golgi alpha-mannosidase II"/>
    <property type="match status" value="2"/>
</dbReference>
<dbReference type="Gene3D" id="3.20.20.80">
    <property type="entry name" value="Glycosidases"/>
    <property type="match status" value="1"/>
</dbReference>
<feature type="domain" description="P-type" evidence="11">
    <location>
        <begin position="119"/>
        <end position="166"/>
    </location>
</feature>
<keyword evidence="6" id="KW-0325">Glycoprotein</keyword>
<evidence type="ECO:0000256" key="6">
    <source>
        <dbReference type="ARBA" id="ARBA00023180"/>
    </source>
</evidence>
<keyword evidence="4 10" id="KW-0472">Membrane</keyword>
<dbReference type="AlphaFoldDB" id="A0AAD5L4E7"/>
<dbReference type="Pfam" id="PF01055">
    <property type="entry name" value="Glyco_hydro_31_2nd"/>
    <property type="match status" value="1"/>
</dbReference>
<keyword evidence="10" id="KW-0812">Transmembrane</keyword>
<dbReference type="SUPFAM" id="SSF51445">
    <property type="entry name" value="(Trans)glycosidases"/>
    <property type="match status" value="1"/>
</dbReference>
<reference evidence="12 13" key="1">
    <citation type="submission" date="2022-05" db="EMBL/GenBank/DDBJ databases">
        <title>A multi-omics perspective on studying reproductive biology in Daphnia sinensis.</title>
        <authorList>
            <person name="Jia J."/>
        </authorList>
    </citation>
    <scope>NUCLEOTIDE SEQUENCE [LARGE SCALE GENOMIC DNA]</scope>
    <source>
        <strain evidence="12 13">WSL</strain>
    </source>
</reference>
<dbReference type="SUPFAM" id="SSF57492">
    <property type="entry name" value="Trefoil"/>
    <property type="match status" value="1"/>
</dbReference>
<dbReference type="PROSITE" id="PS51448">
    <property type="entry name" value="P_TREFOIL_2"/>
    <property type="match status" value="1"/>
</dbReference>
<dbReference type="InterPro" id="IPR025887">
    <property type="entry name" value="Glyco_hydro_31_N_dom"/>
</dbReference>
<evidence type="ECO:0000256" key="9">
    <source>
        <dbReference type="RuleBase" id="RU361185"/>
    </source>
</evidence>
<keyword evidence="13" id="KW-1185">Reference proteome</keyword>
<dbReference type="GO" id="GO:0030246">
    <property type="term" value="F:carbohydrate binding"/>
    <property type="evidence" value="ECO:0007669"/>
    <property type="project" value="InterPro"/>
</dbReference>
<dbReference type="InterPro" id="IPR017853">
    <property type="entry name" value="GH"/>
</dbReference>